<dbReference type="InterPro" id="IPR000276">
    <property type="entry name" value="GPCR_Rhodpsn"/>
</dbReference>
<evidence type="ECO:0000256" key="12">
    <source>
        <dbReference type="SAM" id="Phobius"/>
    </source>
</evidence>
<keyword evidence="3 12" id="KW-0812">Transmembrane</keyword>
<dbReference type="GO" id="GO:0005886">
    <property type="term" value="C:plasma membrane"/>
    <property type="evidence" value="ECO:0007669"/>
    <property type="project" value="UniProtKB-SubCell"/>
</dbReference>
<dbReference type="GO" id="GO:0007204">
    <property type="term" value="P:positive regulation of cytosolic calcium ion concentration"/>
    <property type="evidence" value="ECO:0007669"/>
    <property type="project" value="TreeGrafter"/>
</dbReference>
<feature type="transmembrane region" description="Helical" evidence="12">
    <location>
        <begin position="104"/>
        <end position="134"/>
    </location>
</feature>
<evidence type="ECO:0000313" key="14">
    <source>
        <dbReference type="Ensembl" id="ENSAMXP00005007307.1"/>
    </source>
</evidence>
<feature type="transmembrane region" description="Helical" evidence="12">
    <location>
        <begin position="41"/>
        <end position="65"/>
    </location>
</feature>
<dbReference type="InterPro" id="IPR000826">
    <property type="entry name" value="Formyl_rcpt-rel"/>
</dbReference>
<evidence type="ECO:0000313" key="15">
    <source>
        <dbReference type="Proteomes" id="UP000694621"/>
    </source>
</evidence>
<dbReference type="GO" id="GO:0007200">
    <property type="term" value="P:phospholipase C-activating G protein-coupled receptor signaling pathway"/>
    <property type="evidence" value="ECO:0007669"/>
    <property type="project" value="TreeGrafter"/>
</dbReference>
<comment type="similarity">
    <text evidence="11">Belongs to the chemokine-like receptor (CMKLR) family.</text>
</comment>
<feature type="transmembrane region" description="Helical" evidence="12">
    <location>
        <begin position="155"/>
        <end position="176"/>
    </location>
</feature>
<evidence type="ECO:0000256" key="3">
    <source>
        <dbReference type="ARBA" id="ARBA00022692"/>
    </source>
</evidence>
<feature type="transmembrane region" description="Helical" evidence="12">
    <location>
        <begin position="77"/>
        <end position="98"/>
    </location>
</feature>
<name>A0A8B9H7B7_ASTMX</name>
<dbReference type="PRINTS" id="PR00526">
    <property type="entry name" value="FMETLEUPHER"/>
</dbReference>
<organism evidence="14 15">
    <name type="scientific">Astyanax mexicanus</name>
    <name type="common">Blind cave fish</name>
    <name type="synonym">Astyanax fasciatus mexicanus</name>
    <dbReference type="NCBI Taxonomy" id="7994"/>
    <lineage>
        <taxon>Eukaryota</taxon>
        <taxon>Metazoa</taxon>
        <taxon>Chordata</taxon>
        <taxon>Craniata</taxon>
        <taxon>Vertebrata</taxon>
        <taxon>Euteleostomi</taxon>
        <taxon>Actinopterygii</taxon>
        <taxon>Neopterygii</taxon>
        <taxon>Teleostei</taxon>
        <taxon>Ostariophysi</taxon>
        <taxon>Characiformes</taxon>
        <taxon>Characoidei</taxon>
        <taxon>Acestrorhamphidae</taxon>
        <taxon>Acestrorhamphinae</taxon>
        <taxon>Astyanax</taxon>
    </lineage>
</organism>
<accession>A0A8B9H7B7</accession>
<evidence type="ECO:0000256" key="2">
    <source>
        <dbReference type="ARBA" id="ARBA00022475"/>
    </source>
</evidence>
<dbReference type="Gene3D" id="1.20.1070.10">
    <property type="entry name" value="Rhodopsin 7-helix transmembrane proteins"/>
    <property type="match status" value="1"/>
</dbReference>
<dbReference type="GO" id="GO:0004875">
    <property type="term" value="F:complement receptor activity"/>
    <property type="evidence" value="ECO:0007669"/>
    <property type="project" value="TreeGrafter"/>
</dbReference>
<evidence type="ECO:0000256" key="4">
    <source>
        <dbReference type="ARBA" id="ARBA00022989"/>
    </source>
</evidence>
<keyword evidence="5" id="KW-0297">G-protein coupled receptor</keyword>
<dbReference type="PRINTS" id="PR00237">
    <property type="entry name" value="GPCRRHODOPSN"/>
</dbReference>
<keyword evidence="6 12" id="KW-0472">Membrane</keyword>
<dbReference type="GO" id="GO:0004930">
    <property type="term" value="F:G protein-coupled receptor activity"/>
    <property type="evidence" value="ECO:0007669"/>
    <property type="project" value="UniProtKB-KW"/>
</dbReference>
<dbReference type="Pfam" id="PF00001">
    <property type="entry name" value="7tm_1"/>
    <property type="match status" value="1"/>
</dbReference>
<comment type="subcellular location">
    <subcellularLocation>
        <location evidence="1">Cell membrane</location>
        <topology evidence="1">Multi-pass membrane protein</topology>
    </subcellularLocation>
</comment>
<keyword evidence="2" id="KW-1003">Cell membrane</keyword>
<dbReference type="Ensembl" id="ENSAMXT00005008247.1">
    <property type="protein sequence ID" value="ENSAMXP00005007307.1"/>
    <property type="gene ID" value="ENSAMXG00005004381.1"/>
</dbReference>
<dbReference type="OMA" id="WHAFSEW"/>
<dbReference type="GO" id="GO:0006954">
    <property type="term" value="P:inflammatory response"/>
    <property type="evidence" value="ECO:0007669"/>
    <property type="project" value="TreeGrafter"/>
</dbReference>
<evidence type="ECO:0000256" key="9">
    <source>
        <dbReference type="ARBA" id="ARBA00023180"/>
    </source>
</evidence>
<dbReference type="PANTHER" id="PTHR24225">
    <property type="entry name" value="CHEMOTACTIC RECEPTOR"/>
    <property type="match status" value="1"/>
</dbReference>
<evidence type="ECO:0000256" key="5">
    <source>
        <dbReference type="ARBA" id="ARBA00023040"/>
    </source>
</evidence>
<keyword evidence="4 12" id="KW-1133">Transmembrane helix</keyword>
<keyword evidence="8" id="KW-0675">Receptor</keyword>
<dbReference type="PANTHER" id="PTHR24225:SF0">
    <property type="entry name" value="N-FORMYL PEPTIDE RECEPTOR 2"/>
    <property type="match status" value="1"/>
</dbReference>
<dbReference type="PROSITE" id="PS50262">
    <property type="entry name" value="G_PROTEIN_RECEP_F1_2"/>
    <property type="match status" value="1"/>
</dbReference>
<feature type="transmembrane region" description="Helical" evidence="12">
    <location>
        <begin position="273"/>
        <end position="296"/>
    </location>
</feature>
<dbReference type="AlphaFoldDB" id="A0A8B9H7B7"/>
<dbReference type="Proteomes" id="UP000694621">
    <property type="component" value="Unplaced"/>
</dbReference>
<feature type="transmembrane region" description="Helical" evidence="12">
    <location>
        <begin position="201"/>
        <end position="224"/>
    </location>
</feature>
<evidence type="ECO:0000256" key="1">
    <source>
        <dbReference type="ARBA" id="ARBA00004651"/>
    </source>
</evidence>
<protein>
    <submittedName>
        <fullName evidence="14">Chemerin chemokine-like receptor 1</fullName>
    </submittedName>
</protein>
<keyword evidence="9" id="KW-0325">Glycoprotein</keyword>
<evidence type="ECO:0000256" key="10">
    <source>
        <dbReference type="ARBA" id="ARBA00023224"/>
    </source>
</evidence>
<keyword evidence="10" id="KW-0807">Transducer</keyword>
<evidence type="ECO:0000256" key="8">
    <source>
        <dbReference type="ARBA" id="ARBA00023170"/>
    </source>
</evidence>
<evidence type="ECO:0000259" key="13">
    <source>
        <dbReference type="PROSITE" id="PS50262"/>
    </source>
</evidence>
<reference evidence="14" key="1">
    <citation type="submission" date="2025-08" db="UniProtKB">
        <authorList>
            <consortium name="Ensembl"/>
        </authorList>
    </citation>
    <scope>IDENTIFICATION</scope>
</reference>
<proteinExistence type="inferred from homology"/>
<evidence type="ECO:0000256" key="11">
    <source>
        <dbReference type="ARBA" id="ARBA00025736"/>
    </source>
</evidence>
<feature type="transmembrane region" description="Helical" evidence="12">
    <location>
        <begin position="236"/>
        <end position="253"/>
    </location>
</feature>
<sequence length="335" mass="38880">MTENDHTSDTNNTHDINYEFDYYESINHNMDSPTCTHPACVFLVTVDVIIFILGSAGNAVVIWIAGFKMKKSVTRTWYLSLAVSNFLFCCTLPFTVVYRIREDWIFGLFMCKFIPFIVFLNMFSSIFLLVIISVDQCVLVMFPVWAQNQRSIRKASVIVMLVWIISAVLSTPSLIFQEVHRIHGQTQFCFNSYMSHENLTAVVVCRFVFGFLIPFLIIIICYIMKINQSVRFKKPFKIMTALTVTYFICWLPFHTYGFIEVNFMNYEINTVLVAHVLGISLASAYSCLNPFIYAIMGRDVEIKWYRFLSKIENALVGENEDQNTQQWLPLKEENI</sequence>
<dbReference type="SUPFAM" id="SSF81321">
    <property type="entry name" value="Family A G protein-coupled receptor-like"/>
    <property type="match status" value="1"/>
</dbReference>
<evidence type="ECO:0000256" key="6">
    <source>
        <dbReference type="ARBA" id="ARBA00023136"/>
    </source>
</evidence>
<dbReference type="InterPro" id="IPR017452">
    <property type="entry name" value="GPCR_Rhodpsn_7TM"/>
</dbReference>
<keyword evidence="7" id="KW-1015">Disulfide bond</keyword>
<evidence type="ECO:0000256" key="7">
    <source>
        <dbReference type="ARBA" id="ARBA00023157"/>
    </source>
</evidence>
<feature type="domain" description="G-protein coupled receptors family 1 profile" evidence="13">
    <location>
        <begin position="57"/>
        <end position="293"/>
    </location>
</feature>